<evidence type="ECO:0000256" key="7">
    <source>
        <dbReference type="SAM" id="Phobius"/>
    </source>
</evidence>
<keyword evidence="2" id="KW-1003">Cell membrane</keyword>
<evidence type="ECO:0000256" key="3">
    <source>
        <dbReference type="ARBA" id="ARBA00022821"/>
    </source>
</evidence>
<evidence type="ECO:0000256" key="2">
    <source>
        <dbReference type="ARBA" id="ARBA00022475"/>
    </source>
</evidence>
<feature type="transmembrane region" description="Helical" evidence="7">
    <location>
        <begin position="236"/>
        <end position="256"/>
    </location>
</feature>
<dbReference type="PROSITE" id="PS01031">
    <property type="entry name" value="SHSP"/>
    <property type="match status" value="1"/>
</dbReference>
<feature type="compositionally biased region" description="Basic and acidic residues" evidence="6">
    <location>
        <begin position="163"/>
        <end position="175"/>
    </location>
</feature>
<evidence type="ECO:0000313" key="10">
    <source>
        <dbReference type="Proteomes" id="UP001140206"/>
    </source>
</evidence>
<evidence type="ECO:0000313" key="9">
    <source>
        <dbReference type="EMBL" id="KAJ4808012.1"/>
    </source>
</evidence>
<evidence type="ECO:0000256" key="5">
    <source>
        <dbReference type="RuleBase" id="RU003616"/>
    </source>
</evidence>
<dbReference type="SUPFAM" id="SSF49764">
    <property type="entry name" value="HSP20-like chaperones"/>
    <property type="match status" value="1"/>
</dbReference>
<sequence>MNTKQGARSYVDFEPTFEWSRGEETDILRVHLPGFKREQIKVQVDSYGNLRTTGERPVEGNRWSRFWKDFRLPNNCNVNEIRAKFENETLFVTLPKQIARSKPTVPNQLPPPSKPAPAPAPKPSPAPEMPKPAIPEPKPTADQPSIASPKDRPANGKLGEMLSTKKEEKVDDKKIATPNQPIFEKKETNKKEEKPVEEKRTEKQPITQAVGSKSTNETVPQASRVATGLQSRRRGLLLNVAVAVIVLVGLGFYLSFKLKKGVADHGYHNTTEDL</sequence>
<dbReference type="Pfam" id="PF00011">
    <property type="entry name" value="HSP20"/>
    <property type="match status" value="1"/>
</dbReference>
<dbReference type="GO" id="GO:0005886">
    <property type="term" value="C:plasma membrane"/>
    <property type="evidence" value="ECO:0007669"/>
    <property type="project" value="UniProtKB-SubCell"/>
</dbReference>
<keyword evidence="7" id="KW-0812">Transmembrane</keyword>
<comment type="subcellular location">
    <subcellularLocation>
        <location evidence="1">Cell membrane</location>
        <topology evidence="1">Single-pass membrane protein</topology>
    </subcellularLocation>
</comment>
<dbReference type="PANTHER" id="PTHR43670:SF132">
    <property type="entry name" value="OS03G0157600 PROTEIN"/>
    <property type="match status" value="1"/>
</dbReference>
<dbReference type="GO" id="GO:0034605">
    <property type="term" value="P:cellular response to heat"/>
    <property type="evidence" value="ECO:0007669"/>
    <property type="project" value="TreeGrafter"/>
</dbReference>
<name>A0AAV8GRV4_9POAL</name>
<feature type="compositionally biased region" description="Basic and acidic residues" evidence="6">
    <location>
        <begin position="183"/>
        <end position="203"/>
    </location>
</feature>
<keyword evidence="3" id="KW-0611">Plant defense</keyword>
<dbReference type="Proteomes" id="UP001140206">
    <property type="component" value="Chromosome 1"/>
</dbReference>
<dbReference type="InterPro" id="IPR002068">
    <property type="entry name" value="A-crystallin/Hsp20_dom"/>
</dbReference>
<gene>
    <name evidence="9" type="ORF">LUZ62_020578</name>
</gene>
<feature type="compositionally biased region" description="Polar residues" evidence="6">
    <location>
        <begin position="204"/>
        <end position="221"/>
    </location>
</feature>
<dbReference type="GO" id="GO:0006952">
    <property type="term" value="P:defense response"/>
    <property type="evidence" value="ECO:0007669"/>
    <property type="project" value="UniProtKB-KW"/>
</dbReference>
<evidence type="ECO:0000256" key="4">
    <source>
        <dbReference type="PROSITE-ProRule" id="PRU00285"/>
    </source>
</evidence>
<accession>A0AAV8GRV4</accession>
<dbReference type="AlphaFoldDB" id="A0AAV8GRV4"/>
<reference evidence="9" key="1">
    <citation type="submission" date="2022-08" db="EMBL/GenBank/DDBJ databases">
        <authorList>
            <person name="Marques A."/>
        </authorList>
    </citation>
    <scope>NUCLEOTIDE SEQUENCE</scope>
    <source>
        <strain evidence="9">RhyPub2mFocal</strain>
        <tissue evidence="9">Leaves</tissue>
    </source>
</reference>
<dbReference type="InterPro" id="IPR008978">
    <property type="entry name" value="HSP20-like_chaperone"/>
</dbReference>
<comment type="caution">
    <text evidence="9">The sequence shown here is derived from an EMBL/GenBank/DDBJ whole genome shotgun (WGS) entry which is preliminary data.</text>
</comment>
<keyword evidence="7" id="KW-1133">Transmembrane helix</keyword>
<feature type="domain" description="SHSP" evidence="8">
    <location>
        <begin position="8"/>
        <end position="112"/>
    </location>
</feature>
<evidence type="ECO:0000256" key="6">
    <source>
        <dbReference type="SAM" id="MobiDB-lite"/>
    </source>
</evidence>
<keyword evidence="10" id="KW-1185">Reference proteome</keyword>
<evidence type="ECO:0000259" key="8">
    <source>
        <dbReference type="PROSITE" id="PS01031"/>
    </source>
</evidence>
<comment type="similarity">
    <text evidence="4 5">Belongs to the small heat shock protein (HSP20) family.</text>
</comment>
<proteinExistence type="inferred from homology"/>
<dbReference type="Gene3D" id="2.60.40.790">
    <property type="match status" value="1"/>
</dbReference>
<feature type="region of interest" description="Disordered" evidence="6">
    <location>
        <begin position="99"/>
        <end position="228"/>
    </location>
</feature>
<evidence type="ECO:0000256" key="1">
    <source>
        <dbReference type="ARBA" id="ARBA00004162"/>
    </source>
</evidence>
<organism evidence="9 10">
    <name type="scientific">Rhynchospora pubera</name>
    <dbReference type="NCBI Taxonomy" id="906938"/>
    <lineage>
        <taxon>Eukaryota</taxon>
        <taxon>Viridiplantae</taxon>
        <taxon>Streptophyta</taxon>
        <taxon>Embryophyta</taxon>
        <taxon>Tracheophyta</taxon>
        <taxon>Spermatophyta</taxon>
        <taxon>Magnoliopsida</taxon>
        <taxon>Liliopsida</taxon>
        <taxon>Poales</taxon>
        <taxon>Cyperaceae</taxon>
        <taxon>Cyperoideae</taxon>
        <taxon>Rhynchosporeae</taxon>
        <taxon>Rhynchospora</taxon>
    </lineage>
</organism>
<feature type="compositionally biased region" description="Pro residues" evidence="6">
    <location>
        <begin position="108"/>
        <end position="138"/>
    </location>
</feature>
<protein>
    <recommendedName>
        <fullName evidence="8">SHSP domain-containing protein</fullName>
    </recommendedName>
</protein>
<dbReference type="EMBL" id="JAMFTS010000001">
    <property type="protein sequence ID" value="KAJ4808012.1"/>
    <property type="molecule type" value="Genomic_DNA"/>
</dbReference>
<dbReference type="PANTHER" id="PTHR43670">
    <property type="entry name" value="HEAT SHOCK PROTEIN 26"/>
    <property type="match status" value="1"/>
</dbReference>
<keyword evidence="7" id="KW-0472">Membrane</keyword>